<sequence length="1388" mass="152561">MASRAPALAPQEKDALPTSQEVSFSRKSTFTEESDAPRWSRSSWGAATSPKFLGNEVLSTSTDLKNHKSGVQPLPPKKDKKGALSGVFVPTCENMWGVLIFLRFYYIVGQAGIWQTLCAVGLSFAAAFCTTAAMSSIASSGGLVSSGGPYYMISRALGPVVGATIGVMYWLAITMLSVLECLGAVEALAMAAPSVQFPGYRQAIGSSLLAALALAVWGGINIVTKLGLFFALVVVYTIFSFYLGLFQAGPSDVSSPGSDMITGLSWETFQANWGPHYDPGINFGVVLSLFYPCFTGILSGANRADVLKDPPRNIRLGTFAAILFSLVLYSSFFLLWGSVASDRYLKGDFLHHTDDHHGRRLMSAGISPEASRHIVQTVVWNPFPNSAFIGIILCSLSQSLQCLIVAPRLLQNMAKDRLMPALRVLEPLSPSGEPTRALLFTYLAAALLVLIGQLELVAPLLTMCRCKPGNVTAPLKVEECIEGRFMKAATGPAAAKGRGQESAKELLQQLPVALGGYRPGHNDTAPGRVEPREGHKQRGELSRAHRGASHEPPWVQQPNRKGARADVAVVPPWAQDTFTMPFPRKREGEAHRKRHQSLPEEDLRPKNGDTTLFGAPPQDHRHAQHHAHQHAIPMPKARDGTAVAYVSKAAEPNSQYRAYMEDKYCIIDPFMDGELGNETWAFFAVYDGHGGVLAAEHCEAELHKVLASELRVALKSAPKRPSSPLRDEVVAEALTRTFQKADDQLRQVGAWRFGCTATVALVRRLPQGMRVHVANVGDSRALTVDGSGGSQRLSVDHRPTDAAEARRIREEGGFVTMGRVSGELAVSRALGDLLLKNSGSGQSCRVLQQLWQTFWCFLMAYAFMNLSCFTLTWLHSSTWRPSWIHQRRCRVLNLISCGLGFLICVAIMIIVNHLWALTACLVAGGLYLFVNWKVEAKEWGSAMDGITFRLALSALVRLEQSQYQHVNWRPQVLIIYSIPQTAEGTRCHEGNLRFASQLRKGRGFCMVACVLESDPGDTKAQLQAAKEKQIIKDLMDKEGIEGFAEVVVAPNMAEGAHYIIQLTGIGGLVPNTVMLDWPEDRDDSTSQDFVKILSNAYSADKAVIAVKGLKDMPLEEVKGPRSTIDVWWMIHDGGFLILLSWLLTQHRNWRQSQIRVFTLAEDVSEEKAKAAGEFLSRTLRERRLFDVEVEVILADDAMIQPYTYDWTWRVEGRHQFLSSLRVAPAAAESIPLEIDDLFVVDEGRSCVEADPPCRSSTSARSFDSGCVESEDSQPGNVVVSDCRTERSAKETAHVMRNRRVSQPPLPVCARLLPSAPEFTNLESCARLNQVVLSRSSQADLVVLNLPDPWGTEAHKARAFMTYCNTLTAGLRHVMFVHSSGHEVFDLSN</sequence>
<protein>
    <submittedName>
        <fullName evidence="13">Slc12a5 protein</fullName>
    </submittedName>
</protein>
<evidence type="ECO:0000256" key="6">
    <source>
        <dbReference type="ARBA" id="ARBA00022912"/>
    </source>
</evidence>
<keyword evidence="7 11" id="KW-1133">Transmembrane helix</keyword>
<feature type="compositionally biased region" description="Basic and acidic residues" evidence="10">
    <location>
        <begin position="529"/>
        <end position="543"/>
    </location>
</feature>
<evidence type="ECO:0000256" key="1">
    <source>
        <dbReference type="ARBA" id="ARBA00004141"/>
    </source>
</evidence>
<organism evidence="13 14">
    <name type="scientific">Symbiodinium natans</name>
    <dbReference type="NCBI Taxonomy" id="878477"/>
    <lineage>
        <taxon>Eukaryota</taxon>
        <taxon>Sar</taxon>
        <taxon>Alveolata</taxon>
        <taxon>Dinophyceae</taxon>
        <taxon>Suessiales</taxon>
        <taxon>Symbiodiniaceae</taxon>
        <taxon>Symbiodinium</taxon>
    </lineage>
</organism>
<keyword evidence="4" id="KW-0479">Metal-binding</keyword>
<dbReference type="PROSITE" id="PS51746">
    <property type="entry name" value="PPM_2"/>
    <property type="match status" value="1"/>
</dbReference>
<dbReference type="Pfam" id="PF00481">
    <property type="entry name" value="PP2C"/>
    <property type="match status" value="1"/>
</dbReference>
<name>A0A812V759_9DINO</name>
<dbReference type="InterPro" id="IPR036457">
    <property type="entry name" value="PPM-type-like_dom_sf"/>
</dbReference>
<feature type="transmembrane region" description="Helical" evidence="11">
    <location>
        <begin position="227"/>
        <end position="246"/>
    </location>
</feature>
<keyword evidence="5 9" id="KW-0378">Hydrolase</keyword>
<evidence type="ECO:0000256" key="5">
    <source>
        <dbReference type="ARBA" id="ARBA00022801"/>
    </source>
</evidence>
<feature type="transmembrane region" description="Helical" evidence="11">
    <location>
        <begin position="437"/>
        <end position="461"/>
    </location>
</feature>
<evidence type="ECO:0000256" key="4">
    <source>
        <dbReference type="ARBA" id="ARBA00022723"/>
    </source>
</evidence>
<comment type="subcellular location">
    <subcellularLocation>
        <location evidence="1">Membrane</location>
        <topology evidence="1">Multi-pass membrane protein</topology>
    </subcellularLocation>
    <subcellularLocation>
        <location evidence="2">Membrane</location>
        <topology evidence="2">Peripheral membrane protein</topology>
    </subcellularLocation>
</comment>
<dbReference type="Gene3D" id="1.20.1740.10">
    <property type="entry name" value="Amino acid/polyamine transporter I"/>
    <property type="match status" value="1"/>
</dbReference>
<feature type="domain" description="PPM-type phosphatase" evidence="12">
    <location>
        <begin position="642"/>
        <end position="914"/>
    </location>
</feature>
<feature type="transmembrane region" description="Helical" evidence="11">
    <location>
        <begin position="281"/>
        <end position="301"/>
    </location>
</feature>
<evidence type="ECO:0000256" key="3">
    <source>
        <dbReference type="ARBA" id="ARBA00022692"/>
    </source>
</evidence>
<evidence type="ECO:0000259" key="12">
    <source>
        <dbReference type="PROSITE" id="PS51746"/>
    </source>
</evidence>
<evidence type="ECO:0000256" key="7">
    <source>
        <dbReference type="ARBA" id="ARBA00022989"/>
    </source>
</evidence>
<keyword evidence="6 9" id="KW-0904">Protein phosphatase</keyword>
<dbReference type="GO" id="GO:0015377">
    <property type="term" value="F:chloride:monoatomic cation symporter activity"/>
    <property type="evidence" value="ECO:0007669"/>
    <property type="project" value="InterPro"/>
</dbReference>
<evidence type="ECO:0000256" key="9">
    <source>
        <dbReference type="RuleBase" id="RU003465"/>
    </source>
</evidence>
<evidence type="ECO:0000256" key="2">
    <source>
        <dbReference type="ARBA" id="ARBA00004170"/>
    </source>
</evidence>
<comment type="similarity">
    <text evidence="9">Belongs to the PP2C family.</text>
</comment>
<feature type="region of interest" description="Disordered" evidence="10">
    <location>
        <begin position="514"/>
        <end position="563"/>
    </location>
</feature>
<evidence type="ECO:0000313" key="14">
    <source>
        <dbReference type="Proteomes" id="UP000604046"/>
    </source>
</evidence>
<dbReference type="SUPFAM" id="SSF81606">
    <property type="entry name" value="PP2C-like"/>
    <property type="match status" value="1"/>
</dbReference>
<feature type="transmembrane region" description="Helical" evidence="11">
    <location>
        <begin position="87"/>
        <end position="107"/>
    </location>
</feature>
<gene>
    <name evidence="13" type="primary">Slc12a5</name>
    <name evidence="13" type="ORF">SNAT2548_LOCUS34434</name>
</gene>
<feature type="transmembrane region" description="Helical" evidence="11">
    <location>
        <begin position="313"/>
        <end position="336"/>
    </location>
</feature>
<feature type="transmembrane region" description="Helical" evidence="11">
    <location>
        <begin position="850"/>
        <end position="871"/>
    </location>
</feature>
<keyword evidence="3 11" id="KW-0812">Transmembrane</keyword>
<keyword evidence="14" id="KW-1185">Reference proteome</keyword>
<comment type="caution">
    <text evidence="13">The sequence shown here is derived from an EMBL/GenBank/DDBJ whole genome shotgun (WGS) entry which is preliminary data.</text>
</comment>
<dbReference type="PANTHER" id="PTHR11827">
    <property type="entry name" value="SOLUTE CARRIER FAMILY 12, CATION COTRANSPORTERS"/>
    <property type="match status" value="1"/>
</dbReference>
<feature type="transmembrane region" description="Helical" evidence="11">
    <location>
        <begin position="113"/>
        <end position="135"/>
    </location>
</feature>
<dbReference type="Pfam" id="PF00324">
    <property type="entry name" value="AA_permease"/>
    <property type="match status" value="1"/>
</dbReference>
<dbReference type="EMBL" id="CAJNDS010002809">
    <property type="protein sequence ID" value="CAE7605463.1"/>
    <property type="molecule type" value="Genomic_DNA"/>
</dbReference>
<dbReference type="SMART" id="SM00332">
    <property type="entry name" value="PP2Cc"/>
    <property type="match status" value="1"/>
</dbReference>
<feature type="compositionally biased region" description="Polar residues" evidence="10">
    <location>
        <begin position="17"/>
        <end position="28"/>
    </location>
</feature>
<dbReference type="GO" id="GO:0016020">
    <property type="term" value="C:membrane"/>
    <property type="evidence" value="ECO:0007669"/>
    <property type="project" value="UniProtKB-SubCell"/>
</dbReference>
<dbReference type="Proteomes" id="UP000604046">
    <property type="component" value="Unassembled WGS sequence"/>
</dbReference>
<dbReference type="CDD" id="cd00143">
    <property type="entry name" value="PP2Cc"/>
    <property type="match status" value="1"/>
</dbReference>
<dbReference type="InterPro" id="IPR001932">
    <property type="entry name" value="PPM-type_phosphatase-like_dom"/>
</dbReference>
<evidence type="ECO:0000256" key="11">
    <source>
        <dbReference type="SAM" id="Phobius"/>
    </source>
</evidence>
<dbReference type="GO" id="GO:0046872">
    <property type="term" value="F:metal ion binding"/>
    <property type="evidence" value="ECO:0007669"/>
    <property type="project" value="UniProtKB-KW"/>
</dbReference>
<keyword evidence="8 11" id="KW-0472">Membrane</keyword>
<evidence type="ECO:0000256" key="8">
    <source>
        <dbReference type="ARBA" id="ARBA00023136"/>
    </source>
</evidence>
<evidence type="ECO:0000313" key="13">
    <source>
        <dbReference type="EMBL" id="CAE7605463.1"/>
    </source>
</evidence>
<dbReference type="GO" id="GO:0004721">
    <property type="term" value="F:phosphoprotein phosphatase activity"/>
    <property type="evidence" value="ECO:0007669"/>
    <property type="project" value="UniProtKB-KW"/>
</dbReference>
<dbReference type="InterPro" id="IPR018491">
    <property type="entry name" value="SLC12_C"/>
</dbReference>
<dbReference type="Gene3D" id="3.60.40.10">
    <property type="entry name" value="PPM-type phosphatase domain"/>
    <property type="match status" value="1"/>
</dbReference>
<reference evidence="13" key="1">
    <citation type="submission" date="2021-02" db="EMBL/GenBank/DDBJ databases">
        <authorList>
            <person name="Dougan E. K."/>
            <person name="Rhodes N."/>
            <person name="Thang M."/>
            <person name="Chan C."/>
        </authorList>
    </citation>
    <scope>NUCLEOTIDE SEQUENCE</scope>
</reference>
<feature type="transmembrane region" description="Helical" evidence="11">
    <location>
        <begin position="156"/>
        <end position="179"/>
    </location>
</feature>
<dbReference type="InterPro" id="IPR004841">
    <property type="entry name" value="AA-permease/SLC12A_dom"/>
</dbReference>
<evidence type="ECO:0000256" key="10">
    <source>
        <dbReference type="SAM" id="MobiDB-lite"/>
    </source>
</evidence>
<feature type="compositionally biased region" description="Basic and acidic residues" evidence="10">
    <location>
        <begin position="597"/>
        <end position="607"/>
    </location>
</feature>
<dbReference type="OrthoDB" id="437184at2759"/>
<accession>A0A812V759</accession>
<feature type="transmembrane region" description="Helical" evidence="11">
    <location>
        <begin position="199"/>
        <end position="220"/>
    </location>
</feature>
<dbReference type="PANTHER" id="PTHR11827:SF72">
    <property type="entry name" value="GH08340P"/>
    <property type="match status" value="1"/>
</dbReference>
<feature type="transmembrane region" description="Helical" evidence="11">
    <location>
        <begin position="891"/>
        <end position="910"/>
    </location>
</feature>
<feature type="transmembrane region" description="Helical" evidence="11">
    <location>
        <begin position="387"/>
        <end position="410"/>
    </location>
</feature>
<dbReference type="InterPro" id="IPR004842">
    <property type="entry name" value="SLC12A_fam"/>
</dbReference>
<dbReference type="Pfam" id="PF03522">
    <property type="entry name" value="SLC12"/>
    <property type="match status" value="2"/>
</dbReference>
<proteinExistence type="inferred from homology"/>
<feature type="region of interest" description="Disordered" evidence="10">
    <location>
        <begin position="578"/>
        <end position="608"/>
    </location>
</feature>
<dbReference type="InterPro" id="IPR000222">
    <property type="entry name" value="PP2C_BS"/>
</dbReference>
<feature type="region of interest" description="Disordered" evidence="10">
    <location>
        <begin position="1"/>
        <end position="49"/>
    </location>
</feature>
<dbReference type="PROSITE" id="PS01032">
    <property type="entry name" value="PPM_1"/>
    <property type="match status" value="1"/>
</dbReference>